<dbReference type="Gramene" id="CDP20387">
    <property type="protein sequence ID" value="CDP20387"/>
    <property type="gene ID" value="GSCOC_T00008096001"/>
</dbReference>
<dbReference type="Proteomes" id="UP000295252">
    <property type="component" value="Unassembled WGS sequence"/>
</dbReference>
<keyword evidence="2" id="KW-1185">Reference proteome</keyword>
<accession>A0A068VIF0</accession>
<evidence type="ECO:0000313" key="2">
    <source>
        <dbReference type="Proteomes" id="UP000295252"/>
    </source>
</evidence>
<gene>
    <name evidence="1" type="ORF">GSCOC_T00008096001</name>
</gene>
<dbReference type="InParanoid" id="A0A068VIF0"/>
<dbReference type="EMBL" id="HG740245">
    <property type="protein sequence ID" value="CDP20387.1"/>
    <property type="molecule type" value="Genomic_DNA"/>
</dbReference>
<reference evidence="2" key="1">
    <citation type="journal article" date="2014" name="Science">
        <title>The coffee genome provides insight into the convergent evolution of caffeine biosynthesis.</title>
        <authorList>
            <person name="Denoeud F."/>
            <person name="Carretero-Paulet L."/>
            <person name="Dereeper A."/>
            <person name="Droc G."/>
            <person name="Guyot R."/>
            <person name="Pietrella M."/>
            <person name="Zheng C."/>
            <person name="Alberti A."/>
            <person name="Anthony F."/>
            <person name="Aprea G."/>
            <person name="Aury J.M."/>
            <person name="Bento P."/>
            <person name="Bernard M."/>
            <person name="Bocs S."/>
            <person name="Campa C."/>
            <person name="Cenci A."/>
            <person name="Combes M.C."/>
            <person name="Crouzillat D."/>
            <person name="Da Silva C."/>
            <person name="Daddiego L."/>
            <person name="De Bellis F."/>
            <person name="Dussert S."/>
            <person name="Garsmeur O."/>
            <person name="Gayraud T."/>
            <person name="Guignon V."/>
            <person name="Jahn K."/>
            <person name="Jamilloux V."/>
            <person name="Joet T."/>
            <person name="Labadie K."/>
            <person name="Lan T."/>
            <person name="Leclercq J."/>
            <person name="Lepelley M."/>
            <person name="Leroy T."/>
            <person name="Li L.T."/>
            <person name="Librado P."/>
            <person name="Lopez L."/>
            <person name="Munoz A."/>
            <person name="Noel B."/>
            <person name="Pallavicini A."/>
            <person name="Perrotta G."/>
            <person name="Poncet V."/>
            <person name="Pot D."/>
            <person name="Priyono X."/>
            <person name="Rigoreau M."/>
            <person name="Rouard M."/>
            <person name="Rozas J."/>
            <person name="Tranchant-Dubreuil C."/>
            <person name="VanBuren R."/>
            <person name="Zhang Q."/>
            <person name="Andrade A.C."/>
            <person name="Argout X."/>
            <person name="Bertrand B."/>
            <person name="de Kochko A."/>
            <person name="Graziosi G."/>
            <person name="Henry R.J."/>
            <person name="Jayarama X."/>
            <person name="Ming R."/>
            <person name="Nagai C."/>
            <person name="Rounsley S."/>
            <person name="Sankoff D."/>
            <person name="Giuliano G."/>
            <person name="Albert V.A."/>
            <person name="Wincker P."/>
            <person name="Lashermes P."/>
        </authorList>
    </citation>
    <scope>NUCLEOTIDE SEQUENCE [LARGE SCALE GENOMIC DNA]</scope>
    <source>
        <strain evidence="2">cv. DH200-94</strain>
    </source>
</reference>
<name>A0A068VIF0_COFCA</name>
<protein>
    <submittedName>
        <fullName evidence="1">DH200=94 genomic scaffold, scaffold_1161</fullName>
    </submittedName>
</protein>
<proteinExistence type="predicted"/>
<organism evidence="1 2">
    <name type="scientific">Coffea canephora</name>
    <name type="common">Robusta coffee</name>
    <dbReference type="NCBI Taxonomy" id="49390"/>
    <lineage>
        <taxon>Eukaryota</taxon>
        <taxon>Viridiplantae</taxon>
        <taxon>Streptophyta</taxon>
        <taxon>Embryophyta</taxon>
        <taxon>Tracheophyta</taxon>
        <taxon>Spermatophyta</taxon>
        <taxon>Magnoliopsida</taxon>
        <taxon>eudicotyledons</taxon>
        <taxon>Gunneridae</taxon>
        <taxon>Pentapetalae</taxon>
        <taxon>asterids</taxon>
        <taxon>lamiids</taxon>
        <taxon>Gentianales</taxon>
        <taxon>Rubiaceae</taxon>
        <taxon>Ixoroideae</taxon>
        <taxon>Gardenieae complex</taxon>
        <taxon>Bertiereae - Coffeeae clade</taxon>
        <taxon>Coffeeae</taxon>
        <taxon>Coffea</taxon>
    </lineage>
</organism>
<sequence>MVDGLINCVGYVFHLSIFHSQLQSFLATTCSISIQLLKRFKKANMCSAADHPSIALRLLHQKCGPNGPIQSGKAQRLVILGGTGKQ</sequence>
<dbReference type="AlphaFoldDB" id="A0A068VIF0"/>
<evidence type="ECO:0000313" key="1">
    <source>
        <dbReference type="EMBL" id="CDP20387.1"/>
    </source>
</evidence>